<keyword evidence="1" id="KW-0694">RNA-binding</keyword>
<reference evidence="3" key="1">
    <citation type="journal article" date="2020" name="Stud. Mycol.">
        <title>101 Dothideomycetes genomes: a test case for predicting lifestyles and emergence of pathogens.</title>
        <authorList>
            <person name="Haridas S."/>
            <person name="Albert R."/>
            <person name="Binder M."/>
            <person name="Bloem J."/>
            <person name="Labutti K."/>
            <person name="Salamov A."/>
            <person name="Andreopoulos B."/>
            <person name="Baker S."/>
            <person name="Barry K."/>
            <person name="Bills G."/>
            <person name="Bluhm B."/>
            <person name="Cannon C."/>
            <person name="Castanera R."/>
            <person name="Culley D."/>
            <person name="Daum C."/>
            <person name="Ezra D."/>
            <person name="Gonzalez J."/>
            <person name="Henrissat B."/>
            <person name="Kuo A."/>
            <person name="Liang C."/>
            <person name="Lipzen A."/>
            <person name="Lutzoni F."/>
            <person name="Magnuson J."/>
            <person name="Mondo S."/>
            <person name="Nolan M."/>
            <person name="Ohm R."/>
            <person name="Pangilinan J."/>
            <person name="Park H.-J."/>
            <person name="Ramirez L."/>
            <person name="Alfaro M."/>
            <person name="Sun H."/>
            <person name="Tritt A."/>
            <person name="Yoshinaga Y."/>
            <person name="Zwiers L.-H."/>
            <person name="Turgeon B."/>
            <person name="Goodwin S."/>
            <person name="Spatafora J."/>
            <person name="Crous P."/>
            <person name="Grigoriev I."/>
        </authorList>
    </citation>
    <scope>NUCLEOTIDE SEQUENCE</scope>
    <source>
        <strain evidence="3">CBS 113818</strain>
    </source>
</reference>
<dbReference type="CDD" id="cd00590">
    <property type="entry name" value="RRM_SF"/>
    <property type="match status" value="1"/>
</dbReference>
<dbReference type="EMBL" id="MU006216">
    <property type="protein sequence ID" value="KAF2833446.1"/>
    <property type="molecule type" value="Genomic_DNA"/>
</dbReference>
<dbReference type="SUPFAM" id="SSF54928">
    <property type="entry name" value="RNA-binding domain, RBD"/>
    <property type="match status" value="2"/>
</dbReference>
<organism evidence="3 4">
    <name type="scientific">Ophiobolus disseminans</name>
    <dbReference type="NCBI Taxonomy" id="1469910"/>
    <lineage>
        <taxon>Eukaryota</taxon>
        <taxon>Fungi</taxon>
        <taxon>Dikarya</taxon>
        <taxon>Ascomycota</taxon>
        <taxon>Pezizomycotina</taxon>
        <taxon>Dothideomycetes</taxon>
        <taxon>Pleosporomycetidae</taxon>
        <taxon>Pleosporales</taxon>
        <taxon>Pleosporineae</taxon>
        <taxon>Phaeosphaeriaceae</taxon>
        <taxon>Ophiobolus</taxon>
    </lineage>
</organism>
<dbReference type="Proteomes" id="UP000799424">
    <property type="component" value="Unassembled WGS sequence"/>
</dbReference>
<gene>
    <name evidence="3" type="ORF">CC86DRAFT_461812</name>
</gene>
<accession>A0A6A7AJP8</accession>
<protein>
    <recommendedName>
        <fullName evidence="5">RRM domain-containing protein</fullName>
    </recommendedName>
</protein>
<dbReference type="OrthoDB" id="272703at2759"/>
<evidence type="ECO:0000313" key="3">
    <source>
        <dbReference type="EMBL" id="KAF2833446.1"/>
    </source>
</evidence>
<sequence length="338" mass="38363">MSTSRAFICCSRLASRACAPAPPTRLVPFSTRIIVPQRQLTTSAKLRQETIETPSRGPEVPLTSFTKEPQGSHARSIVILKVPKRAVRADIEKLLQSKGLDITHMQLRLDRFTFHNSSMCCIELASEEQAQRATGELDNIELLRRKIRVKPLREDFVWGSTAEQAHSRYFDEHEISPSEALRPLLEGRRMLFSVQPPGWGEPNSSVDHNKIAKQVLVDHLEKFGIETTGALQPFYGDLKQTPRMLCFLDFKTKGGADQAVQAIHETDIQGRKVWLQQAVLAPWRAWQIGRVDQAVLAELQEKGLASKEPYEDKFMNSDRKEGGKNFKATRIQRIQNRK</sequence>
<dbReference type="InterPro" id="IPR012677">
    <property type="entry name" value="Nucleotide-bd_a/b_plait_sf"/>
</dbReference>
<dbReference type="Gene3D" id="3.30.70.330">
    <property type="match status" value="1"/>
</dbReference>
<dbReference type="AlphaFoldDB" id="A0A6A7AJP8"/>
<name>A0A6A7AJP8_9PLEO</name>
<dbReference type="GO" id="GO:0003723">
    <property type="term" value="F:RNA binding"/>
    <property type="evidence" value="ECO:0007669"/>
    <property type="project" value="UniProtKB-KW"/>
</dbReference>
<evidence type="ECO:0000256" key="2">
    <source>
        <dbReference type="SAM" id="MobiDB-lite"/>
    </source>
</evidence>
<dbReference type="PANTHER" id="PTHR21245">
    <property type="entry name" value="HETEROGENEOUS NUCLEAR RIBONUCLEOPROTEIN"/>
    <property type="match status" value="1"/>
</dbReference>
<proteinExistence type="predicted"/>
<keyword evidence="4" id="KW-1185">Reference proteome</keyword>
<evidence type="ECO:0000313" key="4">
    <source>
        <dbReference type="Proteomes" id="UP000799424"/>
    </source>
</evidence>
<feature type="compositionally biased region" description="Basic and acidic residues" evidence="2">
    <location>
        <begin position="310"/>
        <end position="324"/>
    </location>
</feature>
<feature type="region of interest" description="Disordered" evidence="2">
    <location>
        <begin position="310"/>
        <end position="338"/>
    </location>
</feature>
<evidence type="ECO:0008006" key="5">
    <source>
        <dbReference type="Google" id="ProtNLM"/>
    </source>
</evidence>
<evidence type="ECO:0000256" key="1">
    <source>
        <dbReference type="ARBA" id="ARBA00022884"/>
    </source>
</evidence>
<dbReference type="InterPro" id="IPR035979">
    <property type="entry name" value="RBD_domain_sf"/>
</dbReference>